<proteinExistence type="predicted"/>
<evidence type="ECO:0000256" key="1">
    <source>
        <dbReference type="SAM" id="MobiDB-lite"/>
    </source>
</evidence>
<protein>
    <submittedName>
        <fullName evidence="3">Uncharacterized protein</fullName>
    </submittedName>
</protein>
<accession>A0A915JY12</accession>
<name>A0A915JY12_ROMCU</name>
<sequence length="74" mass="8486">MLCNLVTNRKDDEAGLIGQKPSESKQASTLRRKKYKNFSADKKARTNKTPKLHLFFNYKQDIASDQALRTLSNL</sequence>
<organism evidence="2 3">
    <name type="scientific">Romanomermis culicivorax</name>
    <name type="common">Nematode worm</name>
    <dbReference type="NCBI Taxonomy" id="13658"/>
    <lineage>
        <taxon>Eukaryota</taxon>
        <taxon>Metazoa</taxon>
        <taxon>Ecdysozoa</taxon>
        <taxon>Nematoda</taxon>
        <taxon>Enoplea</taxon>
        <taxon>Dorylaimia</taxon>
        <taxon>Mermithida</taxon>
        <taxon>Mermithoidea</taxon>
        <taxon>Mermithidae</taxon>
        <taxon>Romanomermis</taxon>
    </lineage>
</organism>
<dbReference type="AlphaFoldDB" id="A0A915JY12"/>
<reference evidence="3" key="1">
    <citation type="submission" date="2022-11" db="UniProtKB">
        <authorList>
            <consortium name="WormBaseParasite"/>
        </authorList>
    </citation>
    <scope>IDENTIFICATION</scope>
</reference>
<dbReference type="Proteomes" id="UP000887565">
    <property type="component" value="Unplaced"/>
</dbReference>
<evidence type="ECO:0000313" key="3">
    <source>
        <dbReference type="WBParaSite" id="nRc.2.0.1.t30587-RA"/>
    </source>
</evidence>
<feature type="region of interest" description="Disordered" evidence="1">
    <location>
        <begin position="14"/>
        <end position="35"/>
    </location>
</feature>
<evidence type="ECO:0000313" key="2">
    <source>
        <dbReference type="Proteomes" id="UP000887565"/>
    </source>
</evidence>
<keyword evidence="2" id="KW-1185">Reference proteome</keyword>
<dbReference type="WBParaSite" id="nRc.2.0.1.t30587-RA">
    <property type="protein sequence ID" value="nRc.2.0.1.t30587-RA"/>
    <property type="gene ID" value="nRc.2.0.1.g30587"/>
</dbReference>